<proteinExistence type="predicted"/>
<keyword evidence="3" id="KW-1185">Reference proteome</keyword>
<dbReference type="EMBL" id="CAUYUJ010015203">
    <property type="protein sequence ID" value="CAK0851032.1"/>
    <property type="molecule type" value="Genomic_DNA"/>
</dbReference>
<feature type="non-terminal residue" evidence="2">
    <location>
        <position position="119"/>
    </location>
</feature>
<dbReference type="Proteomes" id="UP001189429">
    <property type="component" value="Unassembled WGS sequence"/>
</dbReference>
<name>A0ABN9TXI0_9DINO</name>
<feature type="region of interest" description="Disordered" evidence="1">
    <location>
        <begin position="51"/>
        <end position="106"/>
    </location>
</feature>
<evidence type="ECO:0000256" key="1">
    <source>
        <dbReference type="SAM" id="MobiDB-lite"/>
    </source>
</evidence>
<evidence type="ECO:0000313" key="3">
    <source>
        <dbReference type="Proteomes" id="UP001189429"/>
    </source>
</evidence>
<protein>
    <submittedName>
        <fullName evidence="2">Uncharacterized protein</fullName>
    </submittedName>
</protein>
<sequence>MRNRDRFGEGALMFFVCAGPRRAPRSWRSAVPGVRLCCRSSFLQRCLAAAGGHRGAGEGPAAPRPLRSGRRASTARPGLPRVGSSPDILKNISGTPSGRSPAAPAHFHIHTELLRVTEE</sequence>
<organism evidence="2 3">
    <name type="scientific">Prorocentrum cordatum</name>
    <dbReference type="NCBI Taxonomy" id="2364126"/>
    <lineage>
        <taxon>Eukaryota</taxon>
        <taxon>Sar</taxon>
        <taxon>Alveolata</taxon>
        <taxon>Dinophyceae</taxon>
        <taxon>Prorocentrales</taxon>
        <taxon>Prorocentraceae</taxon>
        <taxon>Prorocentrum</taxon>
    </lineage>
</organism>
<evidence type="ECO:0000313" key="2">
    <source>
        <dbReference type="EMBL" id="CAK0851032.1"/>
    </source>
</evidence>
<gene>
    <name evidence="2" type="ORF">PCOR1329_LOCUS43298</name>
</gene>
<reference evidence="2" key="1">
    <citation type="submission" date="2023-10" db="EMBL/GenBank/DDBJ databases">
        <authorList>
            <person name="Chen Y."/>
            <person name="Shah S."/>
            <person name="Dougan E. K."/>
            <person name="Thang M."/>
            <person name="Chan C."/>
        </authorList>
    </citation>
    <scope>NUCLEOTIDE SEQUENCE [LARGE SCALE GENOMIC DNA]</scope>
</reference>
<comment type="caution">
    <text evidence="2">The sequence shown here is derived from an EMBL/GenBank/DDBJ whole genome shotgun (WGS) entry which is preliminary data.</text>
</comment>
<accession>A0ABN9TXI0</accession>